<evidence type="ECO:0000313" key="1">
    <source>
        <dbReference type="EMBL" id="OWZ03402.1"/>
    </source>
</evidence>
<keyword evidence="2" id="KW-1185">Reference proteome</keyword>
<protein>
    <submittedName>
        <fullName evidence="1">Uncharacterized protein</fullName>
    </submittedName>
</protein>
<dbReference type="Proteomes" id="UP000198211">
    <property type="component" value="Unassembled WGS sequence"/>
</dbReference>
<dbReference type="AlphaFoldDB" id="A0A225VDL0"/>
<comment type="caution">
    <text evidence="1">The sequence shown here is derived from an EMBL/GenBank/DDBJ whole genome shotgun (WGS) entry which is preliminary data.</text>
</comment>
<dbReference type="EMBL" id="NBNE01005542">
    <property type="protein sequence ID" value="OWZ03402.1"/>
    <property type="molecule type" value="Genomic_DNA"/>
</dbReference>
<evidence type="ECO:0000313" key="2">
    <source>
        <dbReference type="Proteomes" id="UP000198211"/>
    </source>
</evidence>
<dbReference type="OrthoDB" id="126124at2759"/>
<reference evidence="2" key="1">
    <citation type="submission" date="2017-03" db="EMBL/GenBank/DDBJ databases">
        <title>Phytopthora megakarya and P. palmivora, two closely related causual agents of cacao black pod achieved similar genome size and gene model numbers by different mechanisms.</title>
        <authorList>
            <person name="Ali S."/>
            <person name="Shao J."/>
            <person name="Larry D.J."/>
            <person name="Kronmiller B."/>
            <person name="Shen D."/>
            <person name="Strem M.D."/>
            <person name="Melnick R.L."/>
            <person name="Guiltinan M.J."/>
            <person name="Tyler B.M."/>
            <person name="Meinhardt L.W."/>
            <person name="Bailey B.A."/>
        </authorList>
    </citation>
    <scope>NUCLEOTIDE SEQUENCE [LARGE SCALE GENOMIC DNA]</scope>
    <source>
        <strain evidence="2">zdho120</strain>
    </source>
</reference>
<accession>A0A225VDL0</accession>
<organism evidence="1 2">
    <name type="scientific">Phytophthora megakarya</name>
    <dbReference type="NCBI Taxonomy" id="4795"/>
    <lineage>
        <taxon>Eukaryota</taxon>
        <taxon>Sar</taxon>
        <taxon>Stramenopiles</taxon>
        <taxon>Oomycota</taxon>
        <taxon>Peronosporomycetes</taxon>
        <taxon>Peronosporales</taxon>
        <taxon>Peronosporaceae</taxon>
        <taxon>Phytophthora</taxon>
    </lineage>
</organism>
<name>A0A225VDL0_9STRA</name>
<proteinExistence type="predicted"/>
<gene>
    <name evidence="1" type="ORF">PHMEG_00024872</name>
</gene>
<sequence length="193" mass="21740">MTETSSSASIESRWRSETTVSALWTVVYPGKTTTPTSDDYVAWTVEQLRKECTSRKLRLGRKTSVADRAKHLREFDALHRSMVSATLSSADGSSVSLNNCTVRLLDVLFSDTFAPRFARIGDKPSRQQLDAGDTHGNSTFWRDVASEFNTNRTDYNDLISTDMRLEDVDASVVVIHSAAKAYDVWKDMNKRYL</sequence>